<keyword evidence="2" id="KW-1185">Reference proteome</keyword>
<dbReference type="EMBL" id="FOGQ01000027">
    <property type="protein sequence ID" value="SES35142.1"/>
    <property type="molecule type" value="Genomic_DNA"/>
</dbReference>
<sequence>MNYRPLNPQQREMLLEKARSYRPRHNPVSDEVLAVMRQVLIAGVEVHGLDTLVRGIADDKKLSTVGGMLARYIPAMMVLGSEPSDLDDLFDGDRIAWWEVLVRGLILQQPGETGTCCATCRSGCLMILLLPG</sequence>
<proteinExistence type="predicted"/>
<protein>
    <submittedName>
        <fullName evidence="1">Uncharacterized protein</fullName>
    </submittedName>
</protein>
<dbReference type="AlphaFoldDB" id="A0A1H9WMK5"/>
<name>A0A1H9WMK5_9CORY</name>
<gene>
    <name evidence="1" type="ORF">SAMN05661109_02820</name>
</gene>
<dbReference type="RefSeq" id="WP_092261157.1">
    <property type="nucleotide sequence ID" value="NZ_CP047199.1"/>
</dbReference>
<reference evidence="2" key="1">
    <citation type="submission" date="2016-10" db="EMBL/GenBank/DDBJ databases">
        <authorList>
            <person name="Varghese N."/>
            <person name="Submissions S."/>
        </authorList>
    </citation>
    <scope>NUCLEOTIDE SEQUENCE [LARGE SCALE GENOMIC DNA]</scope>
    <source>
        <strain evidence="2">DSM 20524</strain>
    </source>
</reference>
<dbReference type="Proteomes" id="UP000198929">
    <property type="component" value="Unassembled WGS sequence"/>
</dbReference>
<evidence type="ECO:0000313" key="2">
    <source>
        <dbReference type="Proteomes" id="UP000198929"/>
    </source>
</evidence>
<organism evidence="1 2">
    <name type="scientific">Corynebacterium cystitidis DSM 20524</name>
    <dbReference type="NCBI Taxonomy" id="1121357"/>
    <lineage>
        <taxon>Bacteria</taxon>
        <taxon>Bacillati</taxon>
        <taxon>Actinomycetota</taxon>
        <taxon>Actinomycetes</taxon>
        <taxon>Mycobacteriales</taxon>
        <taxon>Corynebacteriaceae</taxon>
        <taxon>Corynebacterium</taxon>
    </lineage>
</organism>
<evidence type="ECO:0000313" key="1">
    <source>
        <dbReference type="EMBL" id="SES35142.1"/>
    </source>
</evidence>
<dbReference type="STRING" id="1121357.SAMN05661109_02820"/>
<accession>A0A1H9WMK5</accession>